<evidence type="ECO:0000313" key="2">
    <source>
        <dbReference type="EMBL" id="EFX90422.1"/>
    </source>
</evidence>
<dbReference type="InParanoid" id="E9FRU2"/>
<dbReference type="PANTHER" id="PTHR44414:SF1">
    <property type="entry name" value="PROTEIN NEDD1"/>
    <property type="match status" value="1"/>
</dbReference>
<dbReference type="GO" id="GO:0005737">
    <property type="term" value="C:cytoplasm"/>
    <property type="evidence" value="ECO:0000318"/>
    <property type="project" value="GO_Central"/>
</dbReference>
<dbReference type="OrthoDB" id="1602884at2759"/>
<dbReference type="Proteomes" id="UP000000305">
    <property type="component" value="Unassembled WGS sequence"/>
</dbReference>
<dbReference type="GO" id="GO:0000278">
    <property type="term" value="P:mitotic cell cycle"/>
    <property type="evidence" value="ECO:0000318"/>
    <property type="project" value="GO_Central"/>
</dbReference>
<dbReference type="STRING" id="6669.E9FRU2"/>
<name>E9FRU2_DAPPU</name>
<dbReference type="GO" id="GO:0005814">
    <property type="term" value="C:centriole"/>
    <property type="evidence" value="ECO:0000318"/>
    <property type="project" value="GO_Central"/>
</dbReference>
<gene>
    <name evidence="2" type="ORF">DAPPUDRAFT_93993</name>
</gene>
<feature type="coiled-coil region" evidence="1">
    <location>
        <begin position="516"/>
        <end position="560"/>
    </location>
</feature>
<dbReference type="PANTHER" id="PTHR44414">
    <property type="entry name" value="PROTEIN NEDD1"/>
    <property type="match status" value="1"/>
</dbReference>
<dbReference type="eggNOG" id="KOG4378">
    <property type="taxonomic scope" value="Eukaryota"/>
</dbReference>
<dbReference type="HOGENOM" id="CLU_485958_0_0_1"/>
<dbReference type="InterPro" id="IPR052818">
    <property type="entry name" value="NEDD1_Spindle_Assembly"/>
</dbReference>
<dbReference type="KEGG" id="dpx:DAPPUDRAFT_93993"/>
<dbReference type="Gene3D" id="2.130.10.10">
    <property type="entry name" value="YVTN repeat-like/Quinoprotein amine dehydrogenase"/>
    <property type="match status" value="2"/>
</dbReference>
<dbReference type="SMART" id="SM00320">
    <property type="entry name" value="WD40"/>
    <property type="match status" value="5"/>
</dbReference>
<accession>E9FRU2</accession>
<dbReference type="GO" id="GO:0043015">
    <property type="term" value="F:gamma-tubulin binding"/>
    <property type="evidence" value="ECO:0000318"/>
    <property type="project" value="GO_Central"/>
</dbReference>
<dbReference type="InterPro" id="IPR001680">
    <property type="entry name" value="WD40_rpt"/>
</dbReference>
<dbReference type="InterPro" id="IPR036322">
    <property type="entry name" value="WD40_repeat_dom_sf"/>
</dbReference>
<reference evidence="2 3" key="1">
    <citation type="journal article" date="2011" name="Science">
        <title>The ecoresponsive genome of Daphnia pulex.</title>
        <authorList>
            <person name="Colbourne J.K."/>
            <person name="Pfrender M.E."/>
            <person name="Gilbert D."/>
            <person name="Thomas W.K."/>
            <person name="Tucker A."/>
            <person name="Oakley T.H."/>
            <person name="Tokishita S."/>
            <person name="Aerts A."/>
            <person name="Arnold G.J."/>
            <person name="Basu M.K."/>
            <person name="Bauer D.J."/>
            <person name="Caceres C.E."/>
            <person name="Carmel L."/>
            <person name="Casola C."/>
            <person name="Choi J.H."/>
            <person name="Detter J.C."/>
            <person name="Dong Q."/>
            <person name="Dusheyko S."/>
            <person name="Eads B.D."/>
            <person name="Frohlich T."/>
            <person name="Geiler-Samerotte K.A."/>
            <person name="Gerlach D."/>
            <person name="Hatcher P."/>
            <person name="Jogdeo S."/>
            <person name="Krijgsveld J."/>
            <person name="Kriventseva E.V."/>
            <person name="Kultz D."/>
            <person name="Laforsch C."/>
            <person name="Lindquist E."/>
            <person name="Lopez J."/>
            <person name="Manak J.R."/>
            <person name="Muller J."/>
            <person name="Pangilinan J."/>
            <person name="Patwardhan R.P."/>
            <person name="Pitluck S."/>
            <person name="Pritham E.J."/>
            <person name="Rechtsteiner A."/>
            <person name="Rho M."/>
            <person name="Rogozin I.B."/>
            <person name="Sakarya O."/>
            <person name="Salamov A."/>
            <person name="Schaack S."/>
            <person name="Shapiro H."/>
            <person name="Shiga Y."/>
            <person name="Skalitzky C."/>
            <person name="Smith Z."/>
            <person name="Souvorov A."/>
            <person name="Sung W."/>
            <person name="Tang Z."/>
            <person name="Tsuchiya D."/>
            <person name="Tu H."/>
            <person name="Vos H."/>
            <person name="Wang M."/>
            <person name="Wolf Y.I."/>
            <person name="Yamagata H."/>
            <person name="Yamada T."/>
            <person name="Ye Y."/>
            <person name="Shaw J.R."/>
            <person name="Andrews J."/>
            <person name="Crease T.J."/>
            <person name="Tang H."/>
            <person name="Lucas S.M."/>
            <person name="Robertson H.M."/>
            <person name="Bork P."/>
            <person name="Koonin E.V."/>
            <person name="Zdobnov E.M."/>
            <person name="Grigoriev I.V."/>
            <person name="Lynch M."/>
            <person name="Boore J.L."/>
        </authorList>
    </citation>
    <scope>NUCLEOTIDE SEQUENCE [LARGE SCALE GENOMIC DNA]</scope>
</reference>
<keyword evidence="3" id="KW-1185">Reference proteome</keyword>
<keyword evidence="1" id="KW-0175">Coiled coil</keyword>
<dbReference type="InterPro" id="IPR015943">
    <property type="entry name" value="WD40/YVTN_repeat-like_dom_sf"/>
</dbReference>
<organism evidence="2 3">
    <name type="scientific">Daphnia pulex</name>
    <name type="common">Water flea</name>
    <dbReference type="NCBI Taxonomy" id="6669"/>
    <lineage>
        <taxon>Eukaryota</taxon>
        <taxon>Metazoa</taxon>
        <taxon>Ecdysozoa</taxon>
        <taxon>Arthropoda</taxon>
        <taxon>Crustacea</taxon>
        <taxon>Branchiopoda</taxon>
        <taxon>Diplostraca</taxon>
        <taxon>Cladocera</taxon>
        <taxon>Anomopoda</taxon>
        <taxon>Daphniidae</taxon>
        <taxon>Daphnia</taxon>
    </lineage>
</organism>
<protein>
    <submittedName>
        <fullName evidence="2">Uncharacterized protein</fullName>
    </submittedName>
</protein>
<evidence type="ECO:0000256" key="1">
    <source>
        <dbReference type="SAM" id="Coils"/>
    </source>
</evidence>
<dbReference type="Pfam" id="PF00400">
    <property type="entry name" value="WD40"/>
    <property type="match status" value="1"/>
</dbReference>
<dbReference type="GO" id="GO:0007020">
    <property type="term" value="P:microtubule nucleation"/>
    <property type="evidence" value="ECO:0000318"/>
    <property type="project" value="GO_Central"/>
</dbReference>
<sequence length="561" mass="61093">MASGKYCWISAAETCQIWDGNFEAIHKFDEGNVLDVAWNHDGSSLAFVQKASNKIFTASIGTEIYQNSASLIEGDATALGFSNDLLLAGTNSGSVLLWDYSKHKLIRKYEGVEKSAVCRIQSNSSIIACGHHGGITQVYGIKTGQAIGQYSVTNSSGLRDLKISSVKNSLMAAAFNSGSVVAWNTYSNKGNNSLVAEFSGAHQSPASSVALSPITDILMVSGGLDKNVILYDCPKKKILKKIEIDSPVTAVEFFPDGTSLVVGTNRGKILIYDLRSISTPVQSIIAHTTSITKLICRACTHIQKKTESGILKSKKISKPPISSSNERPTALLQFSANEVPEKPSRFPFLSPLPCELESHSVLSPIPGAGASSTDFPAMGFANDSKELEHKNSSLFSPLKGGDISADLYASPSLATSPLLKYKGKNCLERHPPTAVQCSETVLSVEEHEIEATYPSAAELTPPKQNVPIVEVGNQPKEAIQNPEASVDFQAEFIRRIVHDVEDNLREVLRCRFGDLIIQSAQQFLTLQNELEQLRQQIQDKAHLEEEVKQLRNEVNQLRNLY</sequence>
<proteinExistence type="predicted"/>
<dbReference type="GO" id="GO:0000922">
    <property type="term" value="C:spindle pole"/>
    <property type="evidence" value="ECO:0000318"/>
    <property type="project" value="GO_Central"/>
</dbReference>
<dbReference type="AlphaFoldDB" id="E9FRU2"/>
<dbReference type="GO" id="GO:0005813">
    <property type="term" value="C:centrosome"/>
    <property type="evidence" value="ECO:0000318"/>
    <property type="project" value="GO_Central"/>
</dbReference>
<evidence type="ECO:0000313" key="3">
    <source>
        <dbReference type="Proteomes" id="UP000000305"/>
    </source>
</evidence>
<dbReference type="SUPFAM" id="SSF50978">
    <property type="entry name" value="WD40 repeat-like"/>
    <property type="match status" value="1"/>
</dbReference>
<dbReference type="PhylomeDB" id="E9FRU2"/>
<dbReference type="EMBL" id="GL732523">
    <property type="protein sequence ID" value="EFX90422.1"/>
    <property type="molecule type" value="Genomic_DNA"/>
</dbReference>
<dbReference type="GO" id="GO:0036064">
    <property type="term" value="C:ciliary basal body"/>
    <property type="evidence" value="ECO:0000318"/>
    <property type="project" value="GO_Central"/>
</dbReference>